<dbReference type="Pfam" id="PF03703">
    <property type="entry name" value="bPH_2"/>
    <property type="match status" value="2"/>
</dbReference>
<evidence type="ECO:0000313" key="6">
    <source>
        <dbReference type="Proteomes" id="UP000264779"/>
    </source>
</evidence>
<dbReference type="AlphaFoldDB" id="A0A350P061"/>
<organism evidence="3 5">
    <name type="scientific">Alteromonas australica</name>
    <dbReference type="NCBI Taxonomy" id="589873"/>
    <lineage>
        <taxon>Bacteria</taxon>
        <taxon>Pseudomonadati</taxon>
        <taxon>Pseudomonadota</taxon>
        <taxon>Gammaproteobacteria</taxon>
        <taxon>Alteromonadales</taxon>
        <taxon>Alteromonadaceae</taxon>
        <taxon>Alteromonas/Salinimonas group</taxon>
        <taxon>Alteromonas</taxon>
    </lineage>
</organism>
<dbReference type="PIRSF" id="PIRSF026631">
    <property type="entry name" value="UCP026631"/>
    <property type="match status" value="1"/>
</dbReference>
<name>A0A350P061_9ALTE</name>
<dbReference type="Proteomes" id="UP000263517">
    <property type="component" value="Unassembled WGS sequence"/>
</dbReference>
<keyword evidence="1" id="KW-0472">Membrane</keyword>
<dbReference type="EMBL" id="DNAN01000104">
    <property type="protein sequence ID" value="HAW74678.1"/>
    <property type="molecule type" value="Genomic_DNA"/>
</dbReference>
<dbReference type="PANTHER" id="PTHR34473:SF2">
    <property type="entry name" value="UPF0699 TRANSMEMBRANE PROTEIN YDBT"/>
    <property type="match status" value="1"/>
</dbReference>
<feature type="transmembrane region" description="Helical" evidence="1">
    <location>
        <begin position="221"/>
        <end position="244"/>
    </location>
</feature>
<keyword evidence="1" id="KW-0812">Transmembrane</keyword>
<dbReference type="STRING" id="589873.EP12_15500"/>
<dbReference type="PANTHER" id="PTHR34473">
    <property type="entry name" value="UPF0699 TRANSMEMBRANE PROTEIN YDBS"/>
    <property type="match status" value="1"/>
</dbReference>
<comment type="caution">
    <text evidence="3">The sequence shown here is derived from an EMBL/GenBank/DDBJ whole genome shotgun (WGS) entry which is preliminary data.</text>
</comment>
<dbReference type="InterPro" id="IPR005182">
    <property type="entry name" value="YdbS-like_PH"/>
</dbReference>
<feature type="transmembrane region" description="Helical" evidence="1">
    <location>
        <begin position="425"/>
        <end position="445"/>
    </location>
</feature>
<feature type="transmembrane region" description="Helical" evidence="1">
    <location>
        <begin position="491"/>
        <end position="509"/>
    </location>
</feature>
<dbReference type="EMBL" id="DONK01000045">
    <property type="protein sequence ID" value="HBU50189.1"/>
    <property type="molecule type" value="Genomic_DNA"/>
</dbReference>
<feature type="transmembrane region" description="Helical" evidence="1">
    <location>
        <begin position="34"/>
        <end position="58"/>
    </location>
</feature>
<dbReference type="RefSeq" id="WP_272965935.1">
    <property type="nucleotide sequence ID" value="NZ_CALBIY010000075.1"/>
</dbReference>
<feature type="transmembrane region" description="Helical" evidence="1">
    <location>
        <begin position="70"/>
        <end position="93"/>
    </location>
</feature>
<evidence type="ECO:0000313" key="5">
    <source>
        <dbReference type="Proteomes" id="UP000263517"/>
    </source>
</evidence>
<accession>A0A350P061</accession>
<reference evidence="5 6" key="1">
    <citation type="journal article" date="2018" name="Nat. Biotechnol.">
        <title>A standardized bacterial taxonomy based on genome phylogeny substantially revises the tree of life.</title>
        <authorList>
            <person name="Parks D.H."/>
            <person name="Chuvochina M."/>
            <person name="Waite D.W."/>
            <person name="Rinke C."/>
            <person name="Skarshewski A."/>
            <person name="Chaumeil P.A."/>
            <person name="Hugenholtz P."/>
        </authorList>
    </citation>
    <scope>NUCLEOTIDE SEQUENCE [LARGE SCALE GENOMIC DNA]</scope>
    <source>
        <strain evidence="4">UBA11621</strain>
        <strain evidence="3">UBA11978</strain>
    </source>
</reference>
<evidence type="ECO:0000313" key="4">
    <source>
        <dbReference type="EMBL" id="HBU50189.1"/>
    </source>
</evidence>
<feature type="domain" description="YdbS-like PH" evidence="2">
    <location>
        <begin position="444"/>
        <end position="519"/>
    </location>
</feature>
<sequence>MASLEEQRMMEDAPDSSVQVDTGSHWQRLATIAIMYFTVSNIKGMAKGLIYVVPALAVTFNQADGPMKDYLYVGGAALVLLMAVSGLASFLMYRFRVHNQHIEIQSGVFSRKYTNLPFWRIQNVKIDLPFYYRPFKYALLVLDTAGSAGEEARIVAVPLHYAHALRRQVLVHHKNAEIAATEPQSNHGAALPSHDVDADEVVLNRRSIGDIVIHGITNNRVWILLGVAAPFYDDAITMVSSWLAEKGLQLNQLVGEQAIAWWQFGLYALVIVMMIMAVLALISVGGALFTFYGYTLSRSDDRYIRRSGLLNKQEVSMRASRIQMIKAKQDWLDKILKRVNLYFEQNTTVGKQVQELMSPNKLIVPSVTEEEVAALTVEVMPGCKLHRHDFTAISKRFIVHWMLMVWSWPLIGLFAVGFIASEWDIVMASLVLGGVLLAMLSLQWWRWGMAYDGKYIYVRQGRIGIDYLCFEPFKVQQVIVKQSVFMKRRKLASIVFVMASGSVTVPFLPQKYVQSIADKVLFEVESTRKSWM</sequence>
<feature type="domain" description="YdbS-like PH" evidence="2">
    <location>
        <begin position="93"/>
        <end position="168"/>
    </location>
</feature>
<proteinExistence type="predicted"/>
<dbReference type="Proteomes" id="UP000264779">
    <property type="component" value="Unassembled WGS sequence"/>
</dbReference>
<feature type="transmembrane region" description="Helical" evidence="1">
    <location>
        <begin position="397"/>
        <end position="419"/>
    </location>
</feature>
<evidence type="ECO:0000313" key="3">
    <source>
        <dbReference type="EMBL" id="HAW74678.1"/>
    </source>
</evidence>
<protein>
    <recommendedName>
        <fullName evidence="2">YdbS-like PH domain-containing protein</fullName>
    </recommendedName>
</protein>
<dbReference type="InterPro" id="IPR014529">
    <property type="entry name" value="UCP026631"/>
</dbReference>
<feature type="transmembrane region" description="Helical" evidence="1">
    <location>
        <begin position="264"/>
        <end position="296"/>
    </location>
</feature>
<evidence type="ECO:0000256" key="1">
    <source>
        <dbReference type="SAM" id="Phobius"/>
    </source>
</evidence>
<keyword evidence="1" id="KW-1133">Transmembrane helix</keyword>
<gene>
    <name evidence="3" type="ORF">DCW74_02970</name>
    <name evidence="4" type="ORF">DEB45_02915</name>
</gene>
<evidence type="ECO:0000259" key="2">
    <source>
        <dbReference type="Pfam" id="PF03703"/>
    </source>
</evidence>